<reference evidence="3" key="1">
    <citation type="submission" date="2018-02" db="EMBL/GenBank/DDBJ databases">
        <authorList>
            <person name="Cohen D.B."/>
            <person name="Kent A.D."/>
        </authorList>
    </citation>
    <scope>NUCLEOTIDE SEQUENCE</scope>
</reference>
<protein>
    <submittedName>
        <fullName evidence="3">Uncharacterized protein</fullName>
    </submittedName>
</protein>
<feature type="compositionally biased region" description="Basic and acidic residues" evidence="1">
    <location>
        <begin position="529"/>
        <end position="543"/>
    </location>
</feature>
<evidence type="ECO:0000256" key="1">
    <source>
        <dbReference type="SAM" id="MobiDB-lite"/>
    </source>
</evidence>
<feature type="region of interest" description="Disordered" evidence="1">
    <location>
        <begin position="1"/>
        <end position="23"/>
    </location>
</feature>
<feature type="transmembrane region" description="Helical" evidence="2">
    <location>
        <begin position="36"/>
        <end position="57"/>
    </location>
</feature>
<feature type="compositionally biased region" description="Polar residues" evidence="1">
    <location>
        <begin position="609"/>
        <end position="618"/>
    </location>
</feature>
<feature type="compositionally biased region" description="Basic and acidic residues" evidence="1">
    <location>
        <begin position="475"/>
        <end position="489"/>
    </location>
</feature>
<feature type="compositionally biased region" description="Low complexity" evidence="1">
    <location>
        <begin position="378"/>
        <end position="397"/>
    </location>
</feature>
<feature type="compositionally biased region" description="Polar residues" evidence="1">
    <location>
        <begin position="322"/>
        <end position="336"/>
    </location>
</feature>
<keyword evidence="2" id="KW-1133">Transmembrane helix</keyword>
<sequence>MEDSSPYTKTRYPFPGLNNSPIRPNPRCQGKSFTHFLFKALFFAMFLLVLPLFPSQAPDFISQTILTKFWELIHLLFIGIAVSYGLFSRRRNEQMGIDETHSNFDNSLSYVSRMLHVTSVFEDGFENPCGSDEKRVSSQYFDSEHMPLCSNSNTVVEEQCEPQFSMSKNGFENPYGCDQNNVVQAWNSQYFQGESMVVVAQPNYGFDEFSKPGSVIDYKPLGLPVRSLKSRVRKRDGAEFISGSESSSGSNGSSRNSDSRRRGNFGDLGPMNLEQNFDDAAAAAAAAVASSIPWRSRSMRKEMRDKVGNDNRPAHFRPLSVDETQFESIKSQSFRPTRSFSSQNCSVSSSHSISSESPNSSMDSLGKQKSNRGAFQTSSVSSSHSISSEPPNSSMDSLGKQKSNRGAFQTSSVSSSHSISSEPPNSSMDSLGKQKSNRGAFPEASPSPPIPTNGKGSLNALHSRHYSIGSASGRDVSRSSEDESKEWSKSNRGAFLEASPTPPIPTNGKGSLNALHSRHYSIGSASGRDVSRSSEDESKEWSKSNRGAFLEASPSPPIPTNGKGSLNALHSRHYSIGSASGRDFSRSSEDESKEWSRSSNESSSDSSELNKNPASLTKASLRGKSVRTIRASRLPAGAMKNEEICQNQIDDKTEKMRENLEEAYMRKDKTTVAVESPTIGTSKRNLDNLCPMPNATHEKYHSKGEFSENVSVGYEQDSESETENIQVSSDEDAVPSPVNDAGPYSDEVDKKAGEFIAKFKQQIRLQKMASIERSRGPRMGGNYFR</sequence>
<keyword evidence="2" id="KW-0472">Membrane</keyword>
<feature type="compositionally biased region" description="Low complexity" evidence="1">
    <location>
        <begin position="597"/>
        <end position="607"/>
    </location>
</feature>
<gene>
    <name evidence="3" type="ORF">FSB_LOCUS2125</name>
</gene>
<feature type="compositionally biased region" description="Low complexity" evidence="1">
    <location>
        <begin position="242"/>
        <end position="256"/>
    </location>
</feature>
<feature type="compositionally biased region" description="Polar residues" evidence="1">
    <location>
        <begin position="400"/>
        <end position="410"/>
    </location>
</feature>
<proteinExistence type="predicted"/>
<dbReference type="EMBL" id="OIVN01000100">
    <property type="protein sequence ID" value="SPC74243.1"/>
    <property type="molecule type" value="Genomic_DNA"/>
</dbReference>
<dbReference type="AlphaFoldDB" id="A0A2N9EHL6"/>
<feature type="region of interest" description="Disordered" evidence="1">
    <location>
        <begin position="239"/>
        <end position="271"/>
    </location>
</feature>
<evidence type="ECO:0000313" key="3">
    <source>
        <dbReference type="EMBL" id="SPC74243.1"/>
    </source>
</evidence>
<feature type="compositionally biased region" description="Basic and acidic residues" evidence="1">
    <location>
        <begin position="583"/>
        <end position="596"/>
    </location>
</feature>
<dbReference type="Pfam" id="PF05553">
    <property type="entry name" value="DUF761"/>
    <property type="match status" value="1"/>
</dbReference>
<feature type="compositionally biased region" description="Polar residues" evidence="1">
    <location>
        <begin position="367"/>
        <end position="377"/>
    </location>
</feature>
<feature type="region of interest" description="Disordered" evidence="1">
    <location>
        <begin position="703"/>
        <end position="747"/>
    </location>
</feature>
<feature type="compositionally biased region" description="Low complexity" evidence="1">
    <location>
        <begin position="338"/>
        <end position="365"/>
    </location>
</feature>
<feature type="compositionally biased region" description="Basic and acidic residues" evidence="1">
    <location>
        <begin position="299"/>
        <end position="313"/>
    </location>
</feature>
<organism evidence="3">
    <name type="scientific">Fagus sylvatica</name>
    <name type="common">Beechnut</name>
    <dbReference type="NCBI Taxonomy" id="28930"/>
    <lineage>
        <taxon>Eukaryota</taxon>
        <taxon>Viridiplantae</taxon>
        <taxon>Streptophyta</taxon>
        <taxon>Embryophyta</taxon>
        <taxon>Tracheophyta</taxon>
        <taxon>Spermatophyta</taxon>
        <taxon>Magnoliopsida</taxon>
        <taxon>eudicotyledons</taxon>
        <taxon>Gunneridae</taxon>
        <taxon>Pentapetalae</taxon>
        <taxon>rosids</taxon>
        <taxon>fabids</taxon>
        <taxon>Fagales</taxon>
        <taxon>Fagaceae</taxon>
        <taxon>Fagus</taxon>
    </lineage>
</organism>
<evidence type="ECO:0000256" key="2">
    <source>
        <dbReference type="SAM" id="Phobius"/>
    </source>
</evidence>
<feature type="transmembrane region" description="Helical" evidence="2">
    <location>
        <begin position="69"/>
        <end position="87"/>
    </location>
</feature>
<dbReference type="PANTHER" id="PTHR34059:SF6">
    <property type="entry name" value="DUF4408 DOMAIN-CONTAINING PROTEIN"/>
    <property type="match status" value="1"/>
</dbReference>
<keyword evidence="2" id="KW-0812">Transmembrane</keyword>
<accession>A0A2N9EHL6</accession>
<feature type="compositionally biased region" description="Low complexity" evidence="1">
    <location>
        <begin position="411"/>
        <end position="430"/>
    </location>
</feature>
<name>A0A2N9EHL6_FAGSY</name>
<dbReference type="PANTHER" id="PTHR34059">
    <property type="entry name" value="EXPRESSED PROTEIN"/>
    <property type="match status" value="1"/>
</dbReference>
<feature type="region of interest" description="Disordered" evidence="1">
    <location>
        <begin position="299"/>
        <end position="634"/>
    </location>
</feature>
<dbReference type="InterPro" id="IPR008480">
    <property type="entry name" value="DUF761_pln"/>
</dbReference>